<evidence type="ECO:0000259" key="1">
    <source>
        <dbReference type="PROSITE" id="PS50943"/>
    </source>
</evidence>
<dbReference type="InterPro" id="IPR001387">
    <property type="entry name" value="Cro/C1-type_HTH"/>
</dbReference>
<evidence type="ECO:0000313" key="2">
    <source>
        <dbReference type="EMBL" id="BBP45009.1"/>
    </source>
</evidence>
<dbReference type="PROSITE" id="PS50943">
    <property type="entry name" value="HTH_CROC1"/>
    <property type="match status" value="1"/>
</dbReference>
<proteinExistence type="predicted"/>
<protein>
    <recommendedName>
        <fullName evidence="1">HTH cro/C1-type domain-containing protein</fullName>
    </recommendedName>
</protein>
<dbReference type="KEGG" id="tse:THMIRHAS_03820"/>
<feature type="domain" description="HTH cro/C1-type" evidence="1">
    <location>
        <begin position="57"/>
        <end position="117"/>
    </location>
</feature>
<dbReference type="Gene3D" id="1.10.260.40">
    <property type="entry name" value="lambda repressor-like DNA-binding domains"/>
    <property type="match status" value="1"/>
</dbReference>
<dbReference type="RefSeq" id="WP_173270080.1">
    <property type="nucleotide sequence ID" value="NZ_AP021889.1"/>
</dbReference>
<dbReference type="Pfam" id="PF01381">
    <property type="entry name" value="HTH_3"/>
    <property type="match status" value="1"/>
</dbReference>
<dbReference type="GO" id="GO:0003677">
    <property type="term" value="F:DNA binding"/>
    <property type="evidence" value="ECO:0007669"/>
    <property type="project" value="InterPro"/>
</dbReference>
<evidence type="ECO:0000313" key="3">
    <source>
        <dbReference type="Proteomes" id="UP000501726"/>
    </source>
</evidence>
<dbReference type="CDD" id="cd00093">
    <property type="entry name" value="HTH_XRE"/>
    <property type="match status" value="1"/>
</dbReference>
<organism evidence="2 3">
    <name type="scientific">Thiosulfatimonas sediminis</name>
    <dbReference type="NCBI Taxonomy" id="2675054"/>
    <lineage>
        <taxon>Bacteria</taxon>
        <taxon>Pseudomonadati</taxon>
        <taxon>Pseudomonadota</taxon>
        <taxon>Gammaproteobacteria</taxon>
        <taxon>Thiotrichales</taxon>
        <taxon>Piscirickettsiaceae</taxon>
        <taxon>Thiosulfatimonas</taxon>
    </lineage>
</organism>
<dbReference type="AlphaFoldDB" id="A0A6F8PSC9"/>
<dbReference type="EMBL" id="AP021889">
    <property type="protein sequence ID" value="BBP45009.1"/>
    <property type="molecule type" value="Genomic_DNA"/>
</dbReference>
<sequence>MYHYTDSGLDNIYLENGYQLENMDDEEYLSIHHMDELHAAIGGLLVEKSAPLTANEFRYLRTELNLSQKALGGVLGVDSQTVARWEKAETQIPRTSDVVLRAYFLESQNQTSSIAYLLKMLSESEAMQEAEQITLEEINDHWQAKRTA</sequence>
<gene>
    <name evidence="2" type="ORF">THMIRHAS_03820</name>
</gene>
<reference evidence="3" key="1">
    <citation type="submission" date="2019-11" db="EMBL/GenBank/DDBJ databases">
        <title>Isolation and characterization of two novel species in the genus Thiomicrorhabdus.</title>
        <authorList>
            <person name="Mochizuki J."/>
            <person name="Kojima H."/>
            <person name="Fukui M."/>
        </authorList>
    </citation>
    <scope>NUCLEOTIDE SEQUENCE [LARGE SCALE GENOMIC DNA]</scope>
    <source>
        <strain evidence="3">aks77</strain>
    </source>
</reference>
<accession>A0A6F8PSC9</accession>
<dbReference type="Proteomes" id="UP000501726">
    <property type="component" value="Chromosome"/>
</dbReference>
<keyword evidence="3" id="KW-1185">Reference proteome</keyword>
<name>A0A6F8PSC9_9GAMM</name>
<dbReference type="InterPro" id="IPR010982">
    <property type="entry name" value="Lambda_DNA-bd_dom_sf"/>
</dbReference>
<dbReference type="SUPFAM" id="SSF47413">
    <property type="entry name" value="lambda repressor-like DNA-binding domains"/>
    <property type="match status" value="1"/>
</dbReference>